<keyword evidence="5" id="KW-0723">Serine/threonine-protein kinase</keyword>
<feature type="repeat" description="WD" evidence="2">
    <location>
        <begin position="581"/>
        <end position="616"/>
    </location>
</feature>
<accession>A0A9K3KLX2</accession>
<keyword evidence="2" id="KW-0853">WD repeat</keyword>
<dbReference type="GO" id="GO:0007010">
    <property type="term" value="P:cytoskeleton organization"/>
    <property type="evidence" value="ECO:0007669"/>
    <property type="project" value="TreeGrafter"/>
</dbReference>
<feature type="compositionally biased region" description="Polar residues" evidence="3">
    <location>
        <begin position="1224"/>
        <end position="1238"/>
    </location>
</feature>
<dbReference type="PROSITE" id="PS00678">
    <property type="entry name" value="WD_REPEATS_1"/>
    <property type="match status" value="2"/>
</dbReference>
<feature type="compositionally biased region" description="Basic and acidic residues" evidence="3">
    <location>
        <begin position="1809"/>
        <end position="1823"/>
    </location>
</feature>
<dbReference type="Pfam" id="PF00400">
    <property type="entry name" value="WD40"/>
    <property type="match status" value="6"/>
</dbReference>
<feature type="compositionally biased region" description="Basic and acidic residues" evidence="3">
    <location>
        <begin position="1916"/>
        <end position="1929"/>
    </location>
</feature>
<evidence type="ECO:0000256" key="3">
    <source>
        <dbReference type="SAM" id="MobiDB-lite"/>
    </source>
</evidence>
<dbReference type="InterPro" id="IPR019775">
    <property type="entry name" value="WD40_repeat_CS"/>
</dbReference>
<feature type="repeat" description="WD" evidence="2">
    <location>
        <begin position="1006"/>
        <end position="1032"/>
    </location>
</feature>
<dbReference type="Proteomes" id="UP000693970">
    <property type="component" value="Unassembled WGS sequence"/>
</dbReference>
<evidence type="ECO:0000313" key="5">
    <source>
        <dbReference type="EMBL" id="KAG7346144.1"/>
    </source>
</evidence>
<feature type="compositionally biased region" description="Low complexity" evidence="3">
    <location>
        <begin position="11"/>
        <end position="22"/>
    </location>
</feature>
<dbReference type="GO" id="GO:0006357">
    <property type="term" value="P:regulation of transcription by RNA polymerase II"/>
    <property type="evidence" value="ECO:0007669"/>
    <property type="project" value="TreeGrafter"/>
</dbReference>
<feature type="compositionally biased region" description="Acidic residues" evidence="3">
    <location>
        <begin position="1256"/>
        <end position="1269"/>
    </location>
</feature>
<feature type="region of interest" description="Disordered" evidence="3">
    <location>
        <begin position="1733"/>
        <end position="1759"/>
    </location>
</feature>
<dbReference type="InterPro" id="IPR001680">
    <property type="entry name" value="WD40_rpt"/>
</dbReference>
<dbReference type="GO" id="GO:0005634">
    <property type="term" value="C:nucleus"/>
    <property type="evidence" value="ECO:0007669"/>
    <property type="project" value="TreeGrafter"/>
</dbReference>
<dbReference type="CDD" id="cd04369">
    <property type="entry name" value="Bromodomain"/>
    <property type="match status" value="1"/>
</dbReference>
<feature type="region of interest" description="Disordered" evidence="3">
    <location>
        <begin position="167"/>
        <end position="228"/>
    </location>
</feature>
<feature type="compositionally biased region" description="Acidic residues" evidence="3">
    <location>
        <begin position="1984"/>
        <end position="2002"/>
    </location>
</feature>
<feature type="region of interest" description="Disordered" evidence="3">
    <location>
        <begin position="1253"/>
        <end position="1332"/>
    </location>
</feature>
<sequence>MNDPPTPQPLNDSGSNNDGSDGVDPSNPNTDALLSGIPQELPFLVTHWLANFDNRRVVANDASIAPSDSERQHAIARIRRATSEIASAFATLGAYGTSMRPSFDSFSQSLRVRNSTFTDINRQYSGLSPSHLEHLARSVVLHNNSAMTTAMDEAPANLMLRATSCTESNLRNKDSNNTSNASNEGEGTTTSNLGRTLQDAIDLEDNENVTNSDRNSSSSSSSSTLQLEGSSILQNPALMLKGNCESTSNKDAMLIAERKSDPLPTMKIKATYWEVGQETAETMRKLLALREKNQSTETAIQSLKRSLSTKEMVLVKINEQLSSLEHHDNISIEDKARKNDELVAEQQQCDRVISHIHRTLIDLNKTLSTEQSELMALGAKAQSMEEQRRSMIQNYNDPFAFWKGPLPKGSSVGGCKSLRLVMGRQYGLSRSQLWSQRPMWSSISKGVNPSHFLEARKNVLKTQLSHAITINTHLNTPVYCVHFDKTGRYFITGADDYLVKVFCLGAAQSCRTQNERSGSRRLRCNYGANFRGAMLVCSLRGHAGVINDIDVSSDNCFLATASTDQDVRIWGLKDGCPIAILRGHKNGANMVSWSTLTPYRLVTTASDGFARVWDIREACLKRYGKFVGNRDEYTLSVTVADRKSQPEGTEGQVATVNGIADAHHPLASPSRTSCIVGAPLASGPPALPPLPSPGNAENDLAQPHIDSDQNENNAGVDIPAPPLPGAPPQIAANANQNEGVQAQGEQEVEPGDFIMNDLIDEGVKLVSKYCHGSLQDSQQEGLGTRSRRAAVNVICVARCPSGNHFATGSDDGIVRVWQDFDDSDVALVDNRHVSGSSSSHIATRPPASGVEYKPRLKLTGHVSTITDLEYSHAGDRIVSASQKDGVARIWNVASALSSVGSDNTVTQIVIKLKDPSSNKPAQVPRRRPGNLINSSSSKVSCEVAVWTHDDLYIVTSQCVLLKQGGNEIQPGSQFIFLWLSRTGQCLMGVSGAHTMPCNVVLPHPLDSSIICTASDDGCAKLWDLTEGKCIFTHQNKVEFGPIEPNDDGVGEYLDGSFSPDGTAVVLSDSRGQISVFDCTVKQDNPSNDGNALSWMREQYFSNDYYELFYDTNGYCIEKGSQQPPHLAPKSRCTHNGSSFPGADDVTETFKRLMGPLPLPEDVCRWCREEIRGKINAGFSSISSLSSSGIRITVREYDPKSTLLLKGIGHQDANEENTGKKTRHTASSSSTRGNANRNLSQRFNYLGYDDLLMREGLDDDGPESDDEEFEPTNAASRGRRLNATGDESEDDDNIDDLSLESYEENHRRRRSRGNVAASTTEERRARANRRARRKTNMSDFMEIDSDDEATEQYMSVNKTANGPYLRDFTREGHLWKLKNLADVRKVHREWLRRDESDLSYFGKKFYAPQVGDSVVYIPRAHYETIKEYPSLSPPWQDWPTGTAWPTVRCSVQNIRYRFPYEDYFRQGNFMCRSIVAIVTLQVTGVPAPSTDRVFPWPKPEFVEPSQSAVFEVSVFENEHEDFLIPEFLYTSRLKSLEKNVRDRGMAFEGLPVDLFYSNDSLTREDSELQPWASSVTGIQLEDPHSDIHLSDSGFCVLGFVGVDEDNYEDTASPWEINTEGLSLRRPSLTEEEEKKILDALKELLQKPDISTYFSMPVDQERYYDYGVMIEVPMDLMFVKRRLRNRYYGSKLSVVADLRLIRDNCIKYNTSENEISKAAVDMCNEFEEKILTPEERSQLVSEEEFEKIREDQSNGRQSSNLRIRLSARTIRMAQQAAASTSASSGGTYSLRDRSSTPRRSSLERLPAPEEISGRNRSADLRRGPRGEASNNASVTRGGRYSLRGQGAGNRTETLARLRAGESREERATRRSRASTDQRLENGRSSTRYNGNLGGDEVNDEEDDVMPTLRGTRRSSRSQRTEPPRYQDHNSDVDDGEVVEPTSASRTGRARIRSATSSATRTTNRRTLRESSEVGDDDEAEASKNEEDSDGIAEDSDEVLSEALEEIPQASRRRTRAKNETPSRRSSRPSRTAAADGIGEDCDEVLSDAIDESDEETPPTRSRRTRRKGESPSKRSPRPSRTSTAASSEDSPGRRSRRSAVKRPSYRDVEDSDAEEYVEESSDIEEEEEEEEETPPPSTSRKRTRVSYAEESSDDDEESDFENAQRNSNKRKSRSANSKRRMPAKKAKTPGTNSTGAKPTRKSKNSEIVELPDLKPWPEIEISEITRVTNELLGRVVEQDDQGVFAVPVVEAYPEMSDAYLSVVDEPMDLRTIQEERMHAYTSISQLQDDLILMYNNCCKFNGPASVLGKYATERWAALNDLFNDVCKSLNVLVPRRWNS</sequence>
<dbReference type="InterPro" id="IPR001487">
    <property type="entry name" value="Bromodomain"/>
</dbReference>
<feature type="compositionally biased region" description="Acidic residues" evidence="3">
    <location>
        <begin position="2107"/>
        <end position="2131"/>
    </location>
</feature>
<feature type="domain" description="Bromo" evidence="4">
    <location>
        <begin position="2234"/>
        <end position="2306"/>
    </location>
</feature>
<dbReference type="PROSITE" id="PS50014">
    <property type="entry name" value="BROMODOMAIN_2"/>
    <property type="match status" value="2"/>
</dbReference>
<dbReference type="GO" id="GO:0008360">
    <property type="term" value="P:regulation of cell shape"/>
    <property type="evidence" value="ECO:0007669"/>
    <property type="project" value="TreeGrafter"/>
</dbReference>
<reference evidence="5" key="1">
    <citation type="journal article" date="2021" name="Sci. Rep.">
        <title>Diploid genomic architecture of Nitzschia inconspicua, an elite biomass production diatom.</title>
        <authorList>
            <person name="Oliver A."/>
            <person name="Podell S."/>
            <person name="Pinowska A."/>
            <person name="Traller J.C."/>
            <person name="Smith S.R."/>
            <person name="McClure R."/>
            <person name="Beliaev A."/>
            <person name="Bohutskyi P."/>
            <person name="Hill E.A."/>
            <person name="Rabines A."/>
            <person name="Zheng H."/>
            <person name="Allen L.Z."/>
            <person name="Kuo A."/>
            <person name="Grigoriev I.V."/>
            <person name="Allen A.E."/>
            <person name="Hazlebeck D."/>
            <person name="Allen E.E."/>
        </authorList>
    </citation>
    <scope>NUCLEOTIDE SEQUENCE</scope>
    <source>
        <strain evidence="5">Hildebrandi</strain>
    </source>
</reference>
<organism evidence="5 6">
    <name type="scientific">Nitzschia inconspicua</name>
    <dbReference type="NCBI Taxonomy" id="303405"/>
    <lineage>
        <taxon>Eukaryota</taxon>
        <taxon>Sar</taxon>
        <taxon>Stramenopiles</taxon>
        <taxon>Ochrophyta</taxon>
        <taxon>Bacillariophyta</taxon>
        <taxon>Bacillariophyceae</taxon>
        <taxon>Bacillariophycidae</taxon>
        <taxon>Bacillariales</taxon>
        <taxon>Bacillariaceae</taxon>
        <taxon>Nitzschia</taxon>
    </lineage>
</organism>
<feature type="region of interest" description="Disordered" evidence="3">
    <location>
        <begin position="1208"/>
        <end position="1238"/>
    </location>
</feature>
<gene>
    <name evidence="5" type="ORF">IV203_005212</name>
</gene>
<dbReference type="PROSITE" id="PS50294">
    <property type="entry name" value="WD_REPEATS_REGION"/>
    <property type="match status" value="2"/>
</dbReference>
<feature type="compositionally biased region" description="Low complexity" evidence="3">
    <location>
        <begin position="2076"/>
        <end position="2086"/>
    </location>
</feature>
<feature type="compositionally biased region" description="Low complexity" evidence="3">
    <location>
        <begin position="1939"/>
        <end position="1959"/>
    </location>
</feature>
<dbReference type="PANTHER" id="PTHR16266">
    <property type="entry name" value="WD REPEAT DOMAIN 9"/>
    <property type="match status" value="1"/>
</dbReference>
<feature type="compositionally biased region" description="Polar residues" evidence="3">
    <location>
        <begin position="167"/>
        <end position="195"/>
    </location>
</feature>
<name>A0A9K3KLX2_9STRA</name>
<feature type="repeat" description="WD" evidence="2">
    <location>
        <begin position="539"/>
        <end position="580"/>
    </location>
</feature>
<feature type="region of interest" description="Disordered" evidence="3">
    <location>
        <begin position="677"/>
        <end position="731"/>
    </location>
</feature>
<feature type="region of interest" description="Disordered" evidence="3">
    <location>
        <begin position="1772"/>
        <end position="2207"/>
    </location>
</feature>
<evidence type="ECO:0000313" key="6">
    <source>
        <dbReference type="Proteomes" id="UP000693970"/>
    </source>
</evidence>
<dbReference type="EMBL" id="JAGRRH010000021">
    <property type="protein sequence ID" value="KAG7346144.1"/>
    <property type="molecule type" value="Genomic_DNA"/>
</dbReference>
<dbReference type="InterPro" id="IPR052060">
    <property type="entry name" value="Bromo_WD_repeat"/>
</dbReference>
<feature type="repeat" description="WD" evidence="2">
    <location>
        <begin position="793"/>
        <end position="818"/>
    </location>
</feature>
<feature type="compositionally biased region" description="Acidic residues" evidence="3">
    <location>
        <begin position="2148"/>
        <end position="2158"/>
    </location>
</feature>
<dbReference type="Pfam" id="PF00439">
    <property type="entry name" value="Bromodomain"/>
    <property type="match status" value="2"/>
</dbReference>
<reference evidence="5" key="2">
    <citation type="submission" date="2021-04" db="EMBL/GenBank/DDBJ databases">
        <authorList>
            <person name="Podell S."/>
        </authorList>
    </citation>
    <scope>NUCLEOTIDE SEQUENCE</scope>
    <source>
        <strain evidence="5">Hildebrandi</strain>
    </source>
</reference>
<feature type="repeat" description="WD" evidence="2">
    <location>
        <begin position="858"/>
        <end position="894"/>
    </location>
</feature>
<evidence type="ECO:0000259" key="4">
    <source>
        <dbReference type="PROSITE" id="PS50014"/>
    </source>
</evidence>
<feature type="domain" description="Bromo" evidence="4">
    <location>
        <begin position="1644"/>
        <end position="1714"/>
    </location>
</feature>
<keyword evidence="5" id="KW-0808">Transferase</keyword>
<feature type="compositionally biased region" description="Acidic residues" evidence="3">
    <location>
        <begin position="2035"/>
        <end position="2054"/>
    </location>
</feature>
<dbReference type="OrthoDB" id="48769at2759"/>
<feature type="compositionally biased region" description="Low complexity" evidence="3">
    <location>
        <begin position="1772"/>
        <end position="1785"/>
    </location>
</feature>
<keyword evidence="5" id="KW-0418">Kinase</keyword>
<dbReference type="PROSITE" id="PS50082">
    <property type="entry name" value="WD_REPEATS_2"/>
    <property type="match status" value="5"/>
</dbReference>
<feature type="compositionally biased region" description="Basic residues" evidence="3">
    <location>
        <begin position="2165"/>
        <end position="2185"/>
    </location>
</feature>
<dbReference type="PANTHER" id="PTHR16266:SF17">
    <property type="entry name" value="BRWD3"/>
    <property type="match status" value="1"/>
</dbReference>
<comment type="caution">
    <text evidence="5">The sequence shown here is derived from an EMBL/GenBank/DDBJ whole genome shotgun (WGS) entry which is preliminary data.</text>
</comment>
<feature type="compositionally biased region" description="Basic and acidic residues" evidence="3">
    <location>
        <begin position="1851"/>
        <end position="1879"/>
    </location>
</feature>
<dbReference type="SMART" id="SM00320">
    <property type="entry name" value="WD40"/>
    <property type="match status" value="6"/>
</dbReference>
<evidence type="ECO:0000256" key="2">
    <source>
        <dbReference type="PROSITE-ProRule" id="PRU00221"/>
    </source>
</evidence>
<keyword evidence="1" id="KW-0103">Bromodomain</keyword>
<feature type="region of interest" description="Disordered" evidence="3">
    <location>
        <begin position="1"/>
        <end position="34"/>
    </location>
</feature>
<feature type="compositionally biased region" description="Acidic residues" evidence="3">
    <location>
        <begin position="1285"/>
        <end position="1301"/>
    </location>
</feature>
<dbReference type="GO" id="GO:0004674">
    <property type="term" value="F:protein serine/threonine kinase activity"/>
    <property type="evidence" value="ECO:0007669"/>
    <property type="project" value="UniProtKB-KW"/>
</dbReference>
<protein>
    <submittedName>
        <fullName evidence="5">Serine/threonine protein kinase containing WD-40 repeat domain</fullName>
    </submittedName>
</protein>
<evidence type="ECO:0000256" key="1">
    <source>
        <dbReference type="PROSITE-ProRule" id="PRU00035"/>
    </source>
</evidence>
<keyword evidence="6" id="KW-1185">Reference proteome</keyword>
<dbReference type="SMART" id="SM00297">
    <property type="entry name" value="BROMO"/>
    <property type="match status" value="2"/>
</dbReference>
<proteinExistence type="predicted"/>